<dbReference type="AlphaFoldDB" id="A0A240C1M4"/>
<feature type="compositionally biased region" description="Low complexity" evidence="1">
    <location>
        <begin position="27"/>
        <end position="80"/>
    </location>
</feature>
<gene>
    <name evidence="3" type="ORF">GCM10007183_00880</name>
    <name evidence="4" type="ORF">SAMEA4412661_00864</name>
</gene>
<keyword evidence="6" id="KW-1185">Reference proteome</keyword>
<reference evidence="3" key="4">
    <citation type="submission" date="2024-05" db="EMBL/GenBank/DDBJ databases">
        <authorList>
            <person name="Sun Q."/>
            <person name="Sedlacek I."/>
        </authorList>
    </citation>
    <scope>NUCLEOTIDE SEQUENCE</scope>
    <source>
        <strain evidence="3">CCM 4175</strain>
    </source>
</reference>
<feature type="chain" id="PRO_5038966432" evidence="2">
    <location>
        <begin position="26"/>
        <end position="221"/>
    </location>
</feature>
<evidence type="ECO:0000313" key="3">
    <source>
        <dbReference type="EMBL" id="GGA80619.1"/>
    </source>
</evidence>
<dbReference type="Proteomes" id="UP000652995">
    <property type="component" value="Unassembled WGS sequence"/>
</dbReference>
<reference evidence="6" key="3">
    <citation type="journal article" date="2019" name="Int. J. Syst. Evol. Microbiol.">
        <title>The Global Catalogue of Microorganisms (GCM) 10K type strain sequencing project: providing services to taxonomists for standard genome sequencing and annotation.</title>
        <authorList>
            <consortium name="The Broad Institute Genomics Platform"/>
            <consortium name="The Broad Institute Genome Sequencing Center for Infectious Disease"/>
            <person name="Wu L."/>
            <person name="Ma J."/>
        </authorList>
    </citation>
    <scope>NUCLEOTIDE SEQUENCE [LARGE SCALE GENOMIC DNA]</scope>
    <source>
        <strain evidence="6">CCM 4175</strain>
    </source>
</reference>
<reference evidence="3" key="1">
    <citation type="journal article" date="2014" name="Int. J. Syst. Evol. Microbiol.">
        <title>Complete genome of a new Firmicutes species belonging to the dominant human colonic microbiota ('Ruminococcus bicirculans') reveals two chromosomes and a selective capacity to utilize plant glucans.</title>
        <authorList>
            <consortium name="NISC Comparative Sequencing Program"/>
            <person name="Wegmann U."/>
            <person name="Louis P."/>
            <person name="Goesmann A."/>
            <person name="Henrissat B."/>
            <person name="Duncan S.H."/>
            <person name="Flint H.J."/>
        </authorList>
    </citation>
    <scope>NUCLEOTIDE SEQUENCE</scope>
    <source>
        <strain evidence="3">CCM 4175</strain>
    </source>
</reference>
<feature type="region of interest" description="Disordered" evidence="1">
    <location>
        <begin position="27"/>
        <end position="99"/>
    </location>
</feature>
<sequence>MKKRFIGIVSCLFVFGTLASIQVQAHSATSSSTSSSSTTQSTSSSSSNASRSSITARQSSLNASRQAMQRAQQNATRQTAVRNQQYRSTGQQKGRNVTAQHKQVELPAKYHPIVPVPTSYQDNLAPFLQYQITGYYNNVLFYQIITANDDLEKQRKGKMMSLDAQKRILKKQVKPGEKLYTLTIKTDNQQDRLIVLPKSDYEKVKKGQKVQYHHGRIEILE</sequence>
<organism evidence="4 5">
    <name type="scientific">Staphylococcus muscae</name>
    <dbReference type="NCBI Taxonomy" id="1294"/>
    <lineage>
        <taxon>Bacteria</taxon>
        <taxon>Bacillati</taxon>
        <taxon>Bacillota</taxon>
        <taxon>Bacilli</taxon>
        <taxon>Bacillales</taxon>
        <taxon>Staphylococcaceae</taxon>
        <taxon>Staphylococcus</taxon>
    </lineage>
</organism>
<evidence type="ECO:0000313" key="6">
    <source>
        <dbReference type="Proteomes" id="UP000652995"/>
    </source>
</evidence>
<dbReference type="EMBL" id="LT906464">
    <property type="protein sequence ID" value="SNW01874.1"/>
    <property type="molecule type" value="Genomic_DNA"/>
</dbReference>
<evidence type="ECO:0000313" key="4">
    <source>
        <dbReference type="EMBL" id="SNW01874.1"/>
    </source>
</evidence>
<dbReference type="Proteomes" id="UP000243706">
    <property type="component" value="Chromosome 1"/>
</dbReference>
<evidence type="ECO:0000256" key="1">
    <source>
        <dbReference type="SAM" id="MobiDB-lite"/>
    </source>
</evidence>
<dbReference type="RefSeq" id="WP_095116357.1">
    <property type="nucleotide sequence ID" value="NZ_BMCB01000001.1"/>
</dbReference>
<dbReference type="KEGG" id="smus:C7J88_01095"/>
<name>A0A240C1M4_9STAP</name>
<reference evidence="4 5" key="2">
    <citation type="submission" date="2017-06" db="EMBL/GenBank/DDBJ databases">
        <authorList>
            <consortium name="Pathogen Informatics"/>
        </authorList>
    </citation>
    <scope>NUCLEOTIDE SEQUENCE [LARGE SCALE GENOMIC DNA]</scope>
    <source>
        <strain evidence="4 5">NCTC13833</strain>
    </source>
</reference>
<accession>A0A240C1M4</accession>
<evidence type="ECO:0000313" key="5">
    <source>
        <dbReference type="Proteomes" id="UP000243706"/>
    </source>
</evidence>
<evidence type="ECO:0000256" key="2">
    <source>
        <dbReference type="SAM" id="SignalP"/>
    </source>
</evidence>
<keyword evidence="2" id="KW-0732">Signal</keyword>
<dbReference type="EMBL" id="BMCB01000001">
    <property type="protein sequence ID" value="GGA80619.1"/>
    <property type="molecule type" value="Genomic_DNA"/>
</dbReference>
<feature type="signal peptide" evidence="2">
    <location>
        <begin position="1"/>
        <end position="25"/>
    </location>
</feature>
<protein>
    <submittedName>
        <fullName evidence="4">Uncharacterized protein</fullName>
    </submittedName>
</protein>
<feature type="compositionally biased region" description="Polar residues" evidence="1">
    <location>
        <begin position="81"/>
        <end position="99"/>
    </location>
</feature>
<proteinExistence type="predicted"/>
<dbReference type="OrthoDB" id="2414251at2"/>